<dbReference type="InParanoid" id="G3I6Y6"/>
<protein>
    <recommendedName>
        <fullName evidence="7">Sulfhydryl oxidase</fullName>
        <ecNumber evidence="7">1.8.3.2</ecNumber>
    </recommendedName>
</protein>
<dbReference type="FunFam" id="1.20.120.310:FF:000001">
    <property type="entry name" value="Sulfhydryl oxidase"/>
    <property type="match status" value="1"/>
</dbReference>
<comment type="cofactor">
    <cofactor evidence="1 7">
        <name>FAD</name>
        <dbReference type="ChEBI" id="CHEBI:57692"/>
    </cofactor>
</comment>
<evidence type="ECO:0000256" key="5">
    <source>
        <dbReference type="ARBA" id="ARBA00023002"/>
    </source>
</evidence>
<dbReference type="GO" id="GO:0016971">
    <property type="term" value="F:flavin-dependent sulfhydryl oxidase activity"/>
    <property type="evidence" value="ECO:0007669"/>
    <property type="project" value="InterPro"/>
</dbReference>
<dbReference type="SUPFAM" id="SSF69000">
    <property type="entry name" value="FAD-dependent thiol oxidase"/>
    <property type="match status" value="1"/>
</dbReference>
<evidence type="ECO:0000256" key="4">
    <source>
        <dbReference type="ARBA" id="ARBA00022827"/>
    </source>
</evidence>
<dbReference type="PROSITE" id="PS51324">
    <property type="entry name" value="ERV_ALR"/>
    <property type="match status" value="1"/>
</dbReference>
<keyword evidence="2 7" id="KW-0285">Flavoprotein</keyword>
<dbReference type="InterPro" id="IPR041269">
    <property type="entry name" value="QSOX_Trx1"/>
</dbReference>
<dbReference type="FunCoup" id="G3I6Y6">
    <property type="interactions" value="1312"/>
</dbReference>
<dbReference type="Gene3D" id="1.20.120.1960">
    <property type="entry name" value="QSOX sulfhydryl oxidase domain"/>
    <property type="match status" value="1"/>
</dbReference>
<dbReference type="PANTHER" id="PTHR22897:SF7">
    <property type="entry name" value="SULFHYDRYL OXIDASE 2"/>
    <property type="match status" value="1"/>
</dbReference>
<evidence type="ECO:0000256" key="1">
    <source>
        <dbReference type="ARBA" id="ARBA00001974"/>
    </source>
</evidence>
<dbReference type="Pfam" id="PF18371">
    <property type="entry name" value="FAD_SOX"/>
    <property type="match status" value="1"/>
</dbReference>
<comment type="function">
    <text evidence="7">Catalyzes the oxidation of sulfhydryl groups in peptide and protein thiols to disulfides with the reduction of oxygen to hydrogen peroxide.</text>
</comment>
<dbReference type="InterPro" id="IPR017905">
    <property type="entry name" value="ERV/ALR_sulphydryl_oxidase"/>
</dbReference>
<dbReference type="EC" id="1.8.3.2" evidence="7"/>
<dbReference type="GO" id="GO:0005615">
    <property type="term" value="C:extracellular space"/>
    <property type="evidence" value="ECO:0007669"/>
    <property type="project" value="TreeGrafter"/>
</dbReference>
<dbReference type="InterPro" id="IPR042568">
    <property type="entry name" value="QSOX_FAD-bd_sf"/>
</dbReference>
<dbReference type="Proteomes" id="UP000001075">
    <property type="component" value="Unassembled WGS sequence"/>
</dbReference>
<dbReference type="GO" id="GO:0000139">
    <property type="term" value="C:Golgi membrane"/>
    <property type="evidence" value="ECO:0007669"/>
    <property type="project" value="TreeGrafter"/>
</dbReference>
<gene>
    <name evidence="10" type="ORF">I79_019266</name>
</gene>
<keyword evidence="7" id="KW-0812">Transmembrane</keyword>
<evidence type="ECO:0000256" key="2">
    <source>
        <dbReference type="ARBA" id="ARBA00022630"/>
    </source>
</evidence>
<keyword evidence="4 7" id="KW-0274">FAD</keyword>
<dbReference type="InterPro" id="IPR039798">
    <property type="entry name" value="Sulfhydryl_oxidase"/>
</dbReference>
<accession>G3I6Y6</accession>
<dbReference type="Gene3D" id="3.40.30.10">
    <property type="entry name" value="Glutaredoxin"/>
    <property type="match status" value="1"/>
</dbReference>
<keyword evidence="3" id="KW-0732">Signal</keyword>
<evidence type="ECO:0000313" key="10">
    <source>
        <dbReference type="EMBL" id="EGW12768.1"/>
    </source>
</evidence>
<feature type="domain" description="ERV/ALR sulfhydryl oxidase" evidence="9">
    <location>
        <begin position="403"/>
        <end position="509"/>
    </location>
</feature>
<dbReference type="eggNOG" id="KOG1731">
    <property type="taxonomic scope" value="Eukaryota"/>
</dbReference>
<dbReference type="PaxDb" id="10029-XP_007637275.1"/>
<comment type="catalytic activity">
    <reaction evidence="7">
        <text>2 R'C(R)SH + O2 = R'C(R)S-S(R)CR' + H2O2</text>
        <dbReference type="Rhea" id="RHEA:17357"/>
        <dbReference type="ChEBI" id="CHEBI:15379"/>
        <dbReference type="ChEBI" id="CHEBI:16240"/>
        <dbReference type="ChEBI" id="CHEBI:16520"/>
        <dbReference type="ChEBI" id="CHEBI:17412"/>
        <dbReference type="EC" id="1.8.3.2"/>
    </reaction>
</comment>
<keyword evidence="5 7" id="KW-0560">Oxidoreductase</keyword>
<dbReference type="PANTHER" id="PTHR22897">
    <property type="entry name" value="QUIESCIN Q6-RELATED SULFHYDRYL OXIDASE"/>
    <property type="match status" value="1"/>
</dbReference>
<evidence type="ECO:0000256" key="8">
    <source>
        <dbReference type="SAM" id="MobiDB-lite"/>
    </source>
</evidence>
<reference evidence="11" key="1">
    <citation type="journal article" date="2011" name="Nat. Biotechnol.">
        <title>The genomic sequence of the Chinese hamster ovary (CHO)-K1 cell line.</title>
        <authorList>
            <person name="Xu X."/>
            <person name="Nagarajan H."/>
            <person name="Lewis N.E."/>
            <person name="Pan S."/>
            <person name="Cai Z."/>
            <person name="Liu X."/>
            <person name="Chen W."/>
            <person name="Xie M."/>
            <person name="Wang W."/>
            <person name="Hammond S."/>
            <person name="Andersen M.R."/>
            <person name="Neff N."/>
            <person name="Passarelli B."/>
            <person name="Koh W."/>
            <person name="Fan H.C."/>
            <person name="Wang J."/>
            <person name="Gui Y."/>
            <person name="Lee K.H."/>
            <person name="Betenbaugh M.J."/>
            <person name="Quake S.R."/>
            <person name="Famili I."/>
            <person name="Palsson B.O."/>
            <person name="Wang J."/>
        </authorList>
    </citation>
    <scope>NUCLEOTIDE SEQUENCE [LARGE SCALE GENOMIC DNA]</scope>
    <source>
        <strain evidence="11">CHO K1 cell line</strain>
    </source>
</reference>
<evidence type="ECO:0000256" key="3">
    <source>
        <dbReference type="ARBA" id="ARBA00022729"/>
    </source>
</evidence>
<dbReference type="GlyGen" id="G3I6Y6">
    <property type="glycosylation" value="1 site"/>
</dbReference>
<name>G3I6Y6_CRIGR</name>
<dbReference type="Pfam" id="PF18108">
    <property type="entry name" value="QSOX_Trx1"/>
    <property type="match status" value="1"/>
</dbReference>
<keyword evidence="6" id="KW-1015">Disulfide bond</keyword>
<dbReference type="GO" id="GO:0003756">
    <property type="term" value="F:protein disulfide isomerase activity"/>
    <property type="evidence" value="ECO:0007669"/>
    <property type="project" value="TreeGrafter"/>
</dbReference>
<evidence type="ECO:0000259" key="9">
    <source>
        <dbReference type="PROSITE" id="PS51324"/>
    </source>
</evidence>
<dbReference type="FunFam" id="1.20.120.1960:FF:000001">
    <property type="entry name" value="Sulfhydryl oxidase"/>
    <property type="match status" value="1"/>
</dbReference>
<dbReference type="Pfam" id="PF04777">
    <property type="entry name" value="Evr1_Alr"/>
    <property type="match status" value="1"/>
</dbReference>
<feature type="region of interest" description="Disordered" evidence="8">
    <location>
        <begin position="549"/>
        <end position="579"/>
    </location>
</feature>
<dbReference type="EMBL" id="JH001398">
    <property type="protein sequence ID" value="EGW12768.1"/>
    <property type="molecule type" value="Genomic_DNA"/>
</dbReference>
<dbReference type="GO" id="GO:0006457">
    <property type="term" value="P:protein folding"/>
    <property type="evidence" value="ECO:0007669"/>
    <property type="project" value="TreeGrafter"/>
</dbReference>
<comment type="similarity">
    <text evidence="7">Belongs to the quiescin-sulfhydryl oxidase (QSOX) family.</text>
</comment>
<dbReference type="Gene3D" id="1.20.120.310">
    <property type="entry name" value="ERV/ALR sulfhydryl oxidase domain"/>
    <property type="match status" value="1"/>
</dbReference>
<evidence type="ECO:0000313" key="11">
    <source>
        <dbReference type="Proteomes" id="UP000001075"/>
    </source>
</evidence>
<dbReference type="InterPro" id="IPR040986">
    <property type="entry name" value="QSOX_FAD-bd_dom"/>
</dbReference>
<feature type="transmembrane region" description="Helical" evidence="7">
    <location>
        <begin position="644"/>
        <end position="661"/>
    </location>
</feature>
<dbReference type="STRING" id="10029.G3I6Y6"/>
<sequence length="677" mass="76986">MEQKALATHALELRNQRLQEVYRKQREAVLGKAVPVVSQRRPGIVTFVPSSIQSWGLEAPESLRPPERKWSKVTSGTVLGDQEAPDSFCLCLNKPWNRAETRDTGRPRDGWGITRPESGTERSRTFYHFTIAMLEQSLRDEELRAQHQTAVLRLRELALEEKAGAELAFLEHQIGEIQHLKKVYLSLHHGRKQLLQHQQSVLKVQRSVAHLRQELQARTQLLQVIKKDDSLDSQLKPQEAKELPPPDWAAAIRVAALDCAEEKNQDVCRTYDIHFYPTFRVILDLIPYDNIVVSRALDRDKAFLGTLGISSVPSCYLIYPNGSHGLVNVAKLYTADLESGLHYLLRVELAAHKSLAGTQLKTFRDFMTVIAKLFPGRPSVKKLLETVQEWLANLPLDKIPYNAILDLVNNKMRGRLYTAIFALGPGSVDSEAGFEDDPQAVLQTIRRYIHTFFGCKECAEHFEEMAKESMNSVKTPDQAVLWLWRKHNMVNSRLAGHLSEDPKFPKVPWPTPDLCPACHEEIKGLDSWNEDQVLVFLKQHYSRDNLVDTYSVDQGSPGDWGDLGKEQEEGEGLNPSGKSWIHQDAESLRPPHILGPRTDLSKNLHHRLDLRLQSPKGLQALEEAKASVPFLGIGFSSLDMSLCVVLYVASSLFLMIMYFFFRVRSKRWKVRLYHPAV</sequence>
<proteinExistence type="inferred from homology"/>
<organism evidence="10 11">
    <name type="scientific">Cricetulus griseus</name>
    <name type="common">Chinese hamster</name>
    <name type="synonym">Cricetulus barabensis griseus</name>
    <dbReference type="NCBI Taxonomy" id="10029"/>
    <lineage>
        <taxon>Eukaryota</taxon>
        <taxon>Metazoa</taxon>
        <taxon>Chordata</taxon>
        <taxon>Craniata</taxon>
        <taxon>Vertebrata</taxon>
        <taxon>Euteleostomi</taxon>
        <taxon>Mammalia</taxon>
        <taxon>Eutheria</taxon>
        <taxon>Euarchontoglires</taxon>
        <taxon>Glires</taxon>
        <taxon>Rodentia</taxon>
        <taxon>Myomorpha</taxon>
        <taxon>Muroidea</taxon>
        <taxon>Cricetidae</taxon>
        <taxon>Cricetinae</taxon>
        <taxon>Cricetulus</taxon>
    </lineage>
</organism>
<dbReference type="InterPro" id="IPR036774">
    <property type="entry name" value="ERV/ALR_sulphydryl_oxid_sf"/>
</dbReference>
<keyword evidence="7" id="KW-0472">Membrane</keyword>
<evidence type="ECO:0000256" key="6">
    <source>
        <dbReference type="ARBA" id="ARBA00023157"/>
    </source>
</evidence>
<evidence type="ECO:0000256" key="7">
    <source>
        <dbReference type="RuleBase" id="RU371123"/>
    </source>
</evidence>
<dbReference type="AlphaFoldDB" id="G3I6Y6"/>
<keyword evidence="7" id="KW-1133">Transmembrane helix</keyword>